<keyword evidence="7 9" id="KW-0560">Oxidoreductase</keyword>
<feature type="binding site" evidence="9 10">
    <location>
        <position position="190"/>
    </location>
    <ligand>
        <name>Mg(2+)</name>
        <dbReference type="ChEBI" id="CHEBI:18420"/>
        <label>1</label>
    </ligand>
</feature>
<name>A0ABW3NEI0_9BACI</name>
<feature type="region of interest" description="Disordered" evidence="11">
    <location>
        <begin position="329"/>
        <end position="348"/>
    </location>
</feature>
<comment type="pathway">
    <text evidence="1 9">Amino-acid biosynthesis; L-valine biosynthesis; L-valine from pyruvate: step 2/4.</text>
</comment>
<dbReference type="PROSITE" id="PS51851">
    <property type="entry name" value="KARI_C"/>
    <property type="match status" value="1"/>
</dbReference>
<evidence type="ECO:0000256" key="3">
    <source>
        <dbReference type="ARBA" id="ARBA00010318"/>
    </source>
</evidence>
<keyword evidence="15" id="KW-1185">Reference proteome</keyword>
<dbReference type="NCBIfam" id="NF009940">
    <property type="entry name" value="PRK13403.1"/>
    <property type="match status" value="1"/>
</dbReference>
<feature type="domain" description="KARI C-terminal knotted" evidence="13">
    <location>
        <begin position="182"/>
        <end position="327"/>
    </location>
</feature>
<evidence type="ECO:0000313" key="15">
    <source>
        <dbReference type="Proteomes" id="UP001597041"/>
    </source>
</evidence>
<dbReference type="Pfam" id="PF01450">
    <property type="entry name" value="KARI_C"/>
    <property type="match status" value="1"/>
</dbReference>
<comment type="similarity">
    <text evidence="3 9 10">Belongs to the ketol-acid reductoisomerase family.</text>
</comment>
<proteinExistence type="inferred from homology"/>
<dbReference type="GO" id="GO:0004455">
    <property type="term" value="F:ketol-acid reductoisomerase activity"/>
    <property type="evidence" value="ECO:0007669"/>
    <property type="project" value="UniProtKB-EC"/>
</dbReference>
<feature type="binding site" evidence="9">
    <location>
        <position position="133"/>
    </location>
    <ligand>
        <name>NADP(+)</name>
        <dbReference type="ChEBI" id="CHEBI:58349"/>
    </ligand>
</feature>
<evidence type="ECO:0000256" key="10">
    <source>
        <dbReference type="PROSITE-ProRule" id="PRU01198"/>
    </source>
</evidence>
<keyword evidence="9" id="KW-0521">NADP</keyword>
<dbReference type="EC" id="1.1.1.86" evidence="9"/>
<evidence type="ECO:0000256" key="11">
    <source>
        <dbReference type="SAM" id="MobiDB-lite"/>
    </source>
</evidence>
<dbReference type="PIRSF" id="PIRSF000116">
    <property type="entry name" value="IlvC_gammaproteo"/>
    <property type="match status" value="1"/>
</dbReference>
<dbReference type="EMBL" id="JBHTKK010000007">
    <property type="protein sequence ID" value="MFD1065912.1"/>
    <property type="molecule type" value="Genomic_DNA"/>
</dbReference>
<gene>
    <name evidence="9 14" type="primary">ilvC</name>
    <name evidence="14" type="ORF">ACFQ19_07725</name>
</gene>
<evidence type="ECO:0000256" key="2">
    <source>
        <dbReference type="ARBA" id="ARBA00004885"/>
    </source>
</evidence>
<evidence type="ECO:0000256" key="7">
    <source>
        <dbReference type="ARBA" id="ARBA00023002"/>
    </source>
</evidence>
<evidence type="ECO:0000313" key="14">
    <source>
        <dbReference type="EMBL" id="MFD1065912.1"/>
    </source>
</evidence>
<comment type="caution">
    <text evidence="9">Lacks conserved residue(s) required for the propagation of feature annotation.</text>
</comment>
<sequence length="348" mass="38249">MAKVLYNKDINNEVLRDKKIAIVGYGSQGHAHAMNLRDSGFDVIIGLRPGKSQQKAEADGFEVYSVAEATAQADVVMVLLPDELQPQVYQESIKDNLQEGNALAFAHGFNIHFTQIVPPSNVDVFLSAPKGPGHLVRRTFEEGAGVPSLYGVKQDYTGSAADVALAYCYGIGAARAGVLETSFQEETETDLFGEQAVLCGGATALVKAGFETLTDAGYQPEIAYFECLHELKLIVDLLYEGGLENMRYSISDTAQWGDFVSGPRIVDDGTKERMKDILSEIQTGKFAKDWISENQTGRPQFNAINRRENQHQIEVVGRELRALMPFVNKPINDESEKGETAHTQNEAR</sequence>
<feature type="binding site" evidence="9">
    <location>
        <begin position="25"/>
        <end position="28"/>
    </location>
    <ligand>
        <name>NADP(+)</name>
        <dbReference type="ChEBI" id="CHEBI:58349"/>
    </ligand>
</feature>
<comment type="catalytic activity">
    <reaction evidence="9">
        <text>(2R)-2,3-dihydroxy-3-methylbutanoate + NADP(+) = (2S)-2-acetolactate + NADPH + H(+)</text>
        <dbReference type="Rhea" id="RHEA:22068"/>
        <dbReference type="ChEBI" id="CHEBI:15378"/>
        <dbReference type="ChEBI" id="CHEBI:49072"/>
        <dbReference type="ChEBI" id="CHEBI:57783"/>
        <dbReference type="ChEBI" id="CHEBI:58349"/>
        <dbReference type="ChEBI" id="CHEBI:58476"/>
        <dbReference type="EC" id="1.1.1.86"/>
    </reaction>
</comment>
<comment type="pathway">
    <text evidence="2 9">Amino-acid biosynthesis; L-isoleucine biosynthesis; L-isoleucine from 2-oxobutanoate: step 2/4.</text>
</comment>
<feature type="binding site" evidence="9">
    <location>
        <position position="52"/>
    </location>
    <ligand>
        <name>NADP(+)</name>
        <dbReference type="ChEBI" id="CHEBI:58349"/>
    </ligand>
</feature>
<keyword evidence="4 9" id="KW-0028">Amino-acid biosynthesis</keyword>
<feature type="binding site" evidence="9 10">
    <location>
        <position position="226"/>
    </location>
    <ligand>
        <name>Mg(2+)</name>
        <dbReference type="ChEBI" id="CHEBI:18420"/>
        <label>2</label>
    </ligand>
</feature>
<evidence type="ECO:0000256" key="8">
    <source>
        <dbReference type="ARBA" id="ARBA00023304"/>
    </source>
</evidence>
<dbReference type="NCBIfam" id="NF004017">
    <property type="entry name" value="PRK05479.1"/>
    <property type="match status" value="1"/>
</dbReference>
<dbReference type="HAMAP" id="MF_00435">
    <property type="entry name" value="IlvC"/>
    <property type="match status" value="1"/>
</dbReference>
<keyword evidence="6 9" id="KW-0460">Magnesium</keyword>
<protein>
    <recommendedName>
        <fullName evidence="9">Ketol-acid reductoisomerase (NADP(+))</fullName>
        <shortName evidence="9">KARI</shortName>
        <ecNumber evidence="9">1.1.1.86</ecNumber>
    </recommendedName>
    <alternativeName>
        <fullName evidence="9">Acetohydroxy-acid isomeroreductase</fullName>
        <shortName evidence="9">AHIR</shortName>
    </alternativeName>
    <alternativeName>
        <fullName evidence="9">Alpha-keto-beta-hydroxylacyl reductoisomerase</fullName>
    </alternativeName>
</protein>
<dbReference type="InterPro" id="IPR008927">
    <property type="entry name" value="6-PGluconate_DH-like_C_sf"/>
</dbReference>
<dbReference type="InterPro" id="IPR000506">
    <property type="entry name" value="KARI_C"/>
</dbReference>
<keyword evidence="8 9" id="KW-0100">Branched-chain amino acid biosynthesis</keyword>
<dbReference type="SUPFAM" id="SSF51735">
    <property type="entry name" value="NAD(P)-binding Rossmann-fold domains"/>
    <property type="match status" value="1"/>
</dbReference>
<dbReference type="PANTHER" id="PTHR21371">
    <property type="entry name" value="KETOL-ACID REDUCTOISOMERASE, MITOCHONDRIAL"/>
    <property type="match status" value="1"/>
</dbReference>
<evidence type="ECO:0000256" key="5">
    <source>
        <dbReference type="ARBA" id="ARBA00022723"/>
    </source>
</evidence>
<feature type="binding site" evidence="9 10">
    <location>
        <position position="230"/>
    </location>
    <ligand>
        <name>Mg(2+)</name>
        <dbReference type="ChEBI" id="CHEBI:18420"/>
        <label>2</label>
    </ligand>
</feature>
<dbReference type="Gene3D" id="6.10.240.10">
    <property type="match status" value="1"/>
</dbReference>
<dbReference type="PROSITE" id="PS51850">
    <property type="entry name" value="KARI_N"/>
    <property type="match status" value="1"/>
</dbReference>
<comment type="function">
    <text evidence="9">Involved in the biosynthesis of branched-chain amino acids (BCAA). Catalyzes an alkyl-migration followed by a ketol-acid reduction of (S)-2-acetolactate (S2AL) to yield (R)-2,3-dihydroxy-isovalerate. In the isomerase reaction, S2AL is rearranged via a Mg-dependent methyl migration to produce 3-hydroxy-3-methyl-2-ketobutyrate (HMKB). In the reductase reaction, this 2-ketoacid undergoes a metal-dependent reduction by NADPH to yield (R)-2,3-dihydroxy-isovalerate.</text>
</comment>
<keyword evidence="5 9" id="KW-0479">Metal-binding</keyword>
<dbReference type="NCBIfam" id="TIGR00465">
    <property type="entry name" value="ilvC"/>
    <property type="match status" value="1"/>
</dbReference>
<evidence type="ECO:0000256" key="6">
    <source>
        <dbReference type="ARBA" id="ARBA00022842"/>
    </source>
</evidence>
<evidence type="ECO:0000259" key="13">
    <source>
        <dbReference type="PROSITE" id="PS51851"/>
    </source>
</evidence>
<feature type="binding site" evidence="9">
    <location>
        <position position="48"/>
    </location>
    <ligand>
        <name>NADP(+)</name>
        <dbReference type="ChEBI" id="CHEBI:58349"/>
    </ligand>
</feature>
<comment type="cofactor">
    <cofactor evidence="9">
        <name>Mg(2+)</name>
        <dbReference type="ChEBI" id="CHEBI:18420"/>
    </cofactor>
    <text evidence="9">Binds 2 magnesium ions per subunit.</text>
</comment>
<dbReference type="RefSeq" id="WP_379591503.1">
    <property type="nucleotide sequence ID" value="NZ_JBHTKK010000007.1"/>
</dbReference>
<evidence type="ECO:0000256" key="1">
    <source>
        <dbReference type="ARBA" id="ARBA00004864"/>
    </source>
</evidence>
<accession>A0ABW3NEI0</accession>
<dbReference type="PANTHER" id="PTHR21371:SF1">
    <property type="entry name" value="KETOL-ACID REDUCTOISOMERASE, MITOCHONDRIAL"/>
    <property type="match status" value="1"/>
</dbReference>
<dbReference type="InterPro" id="IPR014359">
    <property type="entry name" value="KARI_prok"/>
</dbReference>
<comment type="caution">
    <text evidence="14">The sequence shown here is derived from an EMBL/GenBank/DDBJ whole genome shotgun (WGS) entry which is preliminary data.</text>
</comment>
<evidence type="ECO:0000256" key="4">
    <source>
        <dbReference type="ARBA" id="ARBA00022605"/>
    </source>
</evidence>
<feature type="compositionally biased region" description="Basic and acidic residues" evidence="11">
    <location>
        <begin position="331"/>
        <end position="348"/>
    </location>
</feature>
<reference evidence="15" key="1">
    <citation type="journal article" date="2019" name="Int. J. Syst. Evol. Microbiol.">
        <title>The Global Catalogue of Microorganisms (GCM) 10K type strain sequencing project: providing services to taxonomists for standard genome sequencing and annotation.</title>
        <authorList>
            <consortium name="The Broad Institute Genomics Platform"/>
            <consortium name="The Broad Institute Genome Sequencing Center for Infectious Disease"/>
            <person name="Wu L."/>
            <person name="Ma J."/>
        </authorList>
    </citation>
    <scope>NUCLEOTIDE SEQUENCE [LARGE SCALE GENOMIC DNA]</scope>
    <source>
        <strain evidence="15">CCUG 56608</strain>
    </source>
</reference>
<feature type="binding site" evidence="9 10">
    <location>
        <position position="194"/>
    </location>
    <ligand>
        <name>Mg(2+)</name>
        <dbReference type="ChEBI" id="CHEBI:18420"/>
        <label>1</label>
    </ligand>
</feature>
<evidence type="ECO:0000256" key="9">
    <source>
        <dbReference type="HAMAP-Rule" id="MF_00435"/>
    </source>
</evidence>
<comment type="catalytic activity">
    <reaction evidence="9">
        <text>(2R,3R)-2,3-dihydroxy-3-methylpentanoate + NADP(+) = (S)-2-ethyl-2-hydroxy-3-oxobutanoate + NADPH + H(+)</text>
        <dbReference type="Rhea" id="RHEA:13493"/>
        <dbReference type="ChEBI" id="CHEBI:15378"/>
        <dbReference type="ChEBI" id="CHEBI:49256"/>
        <dbReference type="ChEBI" id="CHEBI:49258"/>
        <dbReference type="ChEBI" id="CHEBI:57783"/>
        <dbReference type="ChEBI" id="CHEBI:58349"/>
        <dbReference type="EC" id="1.1.1.86"/>
    </reaction>
</comment>
<dbReference type="Gene3D" id="3.40.50.720">
    <property type="entry name" value="NAD(P)-binding Rossmann-like Domain"/>
    <property type="match status" value="1"/>
</dbReference>
<feature type="active site" evidence="9">
    <location>
        <position position="107"/>
    </location>
</feature>
<evidence type="ECO:0000259" key="12">
    <source>
        <dbReference type="PROSITE" id="PS51850"/>
    </source>
</evidence>
<dbReference type="SUPFAM" id="SSF48179">
    <property type="entry name" value="6-phosphogluconate dehydrogenase C-terminal domain-like"/>
    <property type="match status" value="1"/>
</dbReference>
<dbReference type="Pfam" id="PF07991">
    <property type="entry name" value="KARI_N"/>
    <property type="match status" value="1"/>
</dbReference>
<organism evidence="14 15">
    <name type="scientific">Oceanobacillus locisalsi</name>
    <dbReference type="NCBI Taxonomy" id="546107"/>
    <lineage>
        <taxon>Bacteria</taxon>
        <taxon>Bacillati</taxon>
        <taxon>Bacillota</taxon>
        <taxon>Bacilli</taxon>
        <taxon>Bacillales</taxon>
        <taxon>Bacillaceae</taxon>
        <taxon>Oceanobacillus</taxon>
    </lineage>
</organism>
<feature type="domain" description="KARI N-terminal Rossmann" evidence="12">
    <location>
        <begin position="2"/>
        <end position="181"/>
    </location>
</feature>
<dbReference type="InterPro" id="IPR013023">
    <property type="entry name" value="KARI"/>
</dbReference>
<dbReference type="InterPro" id="IPR013116">
    <property type="entry name" value="KARI_N"/>
</dbReference>
<dbReference type="Proteomes" id="UP001597041">
    <property type="component" value="Unassembled WGS sequence"/>
</dbReference>
<dbReference type="InterPro" id="IPR036291">
    <property type="entry name" value="NAD(P)-bd_dom_sf"/>
</dbReference>
<feature type="binding site" evidence="9 10">
    <location>
        <position position="251"/>
    </location>
    <ligand>
        <name>substrate</name>
    </ligand>
</feature>
<feature type="binding site" evidence="9 10">
    <location>
        <position position="190"/>
    </location>
    <ligand>
        <name>Mg(2+)</name>
        <dbReference type="ChEBI" id="CHEBI:18420"/>
        <label>2</label>
    </ligand>
</feature>